<accession>A0A1A9VTD6</accession>
<feature type="compositionally biased region" description="Low complexity" evidence="1">
    <location>
        <begin position="154"/>
        <end position="164"/>
    </location>
</feature>
<evidence type="ECO:0000313" key="3">
    <source>
        <dbReference type="Proteomes" id="UP000078200"/>
    </source>
</evidence>
<dbReference type="AlphaFoldDB" id="A0A1A9VTD6"/>
<evidence type="ECO:0000313" key="2">
    <source>
        <dbReference type="EnsemblMetazoa" id="GAUT046897-PA"/>
    </source>
</evidence>
<dbReference type="Proteomes" id="UP000078200">
    <property type="component" value="Unassembled WGS sequence"/>
</dbReference>
<reference evidence="2" key="1">
    <citation type="submission" date="2020-05" db="UniProtKB">
        <authorList>
            <consortium name="EnsemblMetazoa"/>
        </authorList>
    </citation>
    <scope>IDENTIFICATION</scope>
    <source>
        <strain evidence="2">TTRI</strain>
    </source>
</reference>
<sequence length="253" mass="27210">MLTRNRPLLPAPQLKITAGNGETDDLTSIPLSCVETGQTPTAADVQNTNRPSVSTLHQDIATYRNDPNQNTQLTVPTVGVNRILTKAGDPRSTCSEDGDLIVPENGIPLIFIERVEELAEAYGTDDFKKEIMGCHNAQHWISNQRKWRSRDNSPDSTSSISSQSLGGLTQAKGAFTLNSPLITSSEISSSKLTIAVKPALGFISGSFGLPIYLCPRRVANSSPRDETSESTDTEDGQRPGLIAIARSSAKYPG</sequence>
<dbReference type="VEuPathDB" id="VectorBase:GAUT046897"/>
<evidence type="ECO:0000256" key="1">
    <source>
        <dbReference type="SAM" id="MobiDB-lite"/>
    </source>
</evidence>
<name>A0A1A9VTD6_GLOAU</name>
<feature type="region of interest" description="Disordered" evidence="1">
    <location>
        <begin position="143"/>
        <end position="164"/>
    </location>
</feature>
<dbReference type="EnsemblMetazoa" id="GAUT046897-RA">
    <property type="protein sequence ID" value="GAUT046897-PA"/>
    <property type="gene ID" value="GAUT046897"/>
</dbReference>
<feature type="region of interest" description="Disordered" evidence="1">
    <location>
        <begin position="219"/>
        <end position="253"/>
    </location>
</feature>
<feature type="region of interest" description="Disordered" evidence="1">
    <location>
        <begin position="1"/>
        <end position="22"/>
    </location>
</feature>
<keyword evidence="3" id="KW-1185">Reference proteome</keyword>
<proteinExistence type="predicted"/>
<protein>
    <submittedName>
        <fullName evidence="2">Uncharacterized protein</fullName>
    </submittedName>
</protein>
<organism evidence="2 3">
    <name type="scientific">Glossina austeni</name>
    <name type="common">Savannah tsetse fly</name>
    <dbReference type="NCBI Taxonomy" id="7395"/>
    <lineage>
        <taxon>Eukaryota</taxon>
        <taxon>Metazoa</taxon>
        <taxon>Ecdysozoa</taxon>
        <taxon>Arthropoda</taxon>
        <taxon>Hexapoda</taxon>
        <taxon>Insecta</taxon>
        <taxon>Pterygota</taxon>
        <taxon>Neoptera</taxon>
        <taxon>Endopterygota</taxon>
        <taxon>Diptera</taxon>
        <taxon>Brachycera</taxon>
        <taxon>Muscomorpha</taxon>
        <taxon>Hippoboscoidea</taxon>
        <taxon>Glossinidae</taxon>
        <taxon>Glossina</taxon>
    </lineage>
</organism>